<reference evidence="1" key="1">
    <citation type="submission" date="2019-12" db="EMBL/GenBank/DDBJ databases">
        <title>Genome sequencing and annotation of Brassica cretica.</title>
        <authorList>
            <person name="Studholme D.J."/>
            <person name="Sarris P.F."/>
        </authorList>
    </citation>
    <scope>NUCLEOTIDE SEQUENCE</scope>
    <source>
        <strain evidence="1">PFS-102/07</strain>
        <tissue evidence="1">Leaf</tissue>
    </source>
</reference>
<gene>
    <name evidence="1" type="ORF">F2Q70_00010725</name>
</gene>
<protein>
    <submittedName>
        <fullName evidence="1">Uncharacterized protein</fullName>
    </submittedName>
</protein>
<evidence type="ECO:0000313" key="1">
    <source>
        <dbReference type="EMBL" id="KAF2612534.1"/>
    </source>
</evidence>
<name>A0A8S9LXQ2_BRACR</name>
<dbReference type="EMBL" id="QGKY02000089">
    <property type="protein sequence ID" value="KAF2612534.1"/>
    <property type="molecule type" value="Genomic_DNA"/>
</dbReference>
<proteinExistence type="predicted"/>
<dbReference type="AlphaFoldDB" id="A0A8S9LXQ2"/>
<organism evidence="1">
    <name type="scientific">Brassica cretica</name>
    <name type="common">Mustard</name>
    <dbReference type="NCBI Taxonomy" id="69181"/>
    <lineage>
        <taxon>Eukaryota</taxon>
        <taxon>Viridiplantae</taxon>
        <taxon>Streptophyta</taxon>
        <taxon>Embryophyta</taxon>
        <taxon>Tracheophyta</taxon>
        <taxon>Spermatophyta</taxon>
        <taxon>Magnoliopsida</taxon>
        <taxon>eudicotyledons</taxon>
        <taxon>Gunneridae</taxon>
        <taxon>Pentapetalae</taxon>
        <taxon>rosids</taxon>
        <taxon>malvids</taxon>
        <taxon>Brassicales</taxon>
        <taxon>Brassicaceae</taxon>
        <taxon>Brassiceae</taxon>
        <taxon>Brassica</taxon>
    </lineage>
</organism>
<comment type="caution">
    <text evidence="1">The sequence shown here is derived from an EMBL/GenBank/DDBJ whole genome shotgun (WGS) entry which is preliminary data.</text>
</comment>
<accession>A0A8S9LXQ2</accession>
<sequence>MILLNTAGQLIGEGITPDWDDTIVSLLQPGRTRLDSILVRMAFQTVVYAIWRERNSRRHGGNWVTVEMLTRTIDKQIQNRISSLCYTMGHPLEGLLRRWFEVSS</sequence>